<accession>A0A821UJF7</accession>
<proteinExistence type="predicted"/>
<keyword evidence="3" id="KW-1185">Reference proteome</keyword>
<sequence>MPEEKTSEVTNVNKRKKKNEEINPVHKKMIKFMKTLEKDDDSRMMSFSKGIAPSVERSKDEVIVEFQYQVFNIIRKILYINSYSAPHHSRKADAIDTPAHYGYNTAAGPRTRV</sequence>
<name>A0A821UJF7_9NEOP</name>
<evidence type="ECO:0000256" key="1">
    <source>
        <dbReference type="SAM" id="MobiDB-lite"/>
    </source>
</evidence>
<organism evidence="2 3">
    <name type="scientific">Pieris macdunnoughi</name>
    <dbReference type="NCBI Taxonomy" id="345717"/>
    <lineage>
        <taxon>Eukaryota</taxon>
        <taxon>Metazoa</taxon>
        <taxon>Ecdysozoa</taxon>
        <taxon>Arthropoda</taxon>
        <taxon>Hexapoda</taxon>
        <taxon>Insecta</taxon>
        <taxon>Pterygota</taxon>
        <taxon>Neoptera</taxon>
        <taxon>Endopterygota</taxon>
        <taxon>Lepidoptera</taxon>
        <taxon>Glossata</taxon>
        <taxon>Ditrysia</taxon>
        <taxon>Papilionoidea</taxon>
        <taxon>Pieridae</taxon>
        <taxon>Pierinae</taxon>
        <taxon>Pieris</taxon>
    </lineage>
</organism>
<evidence type="ECO:0000313" key="3">
    <source>
        <dbReference type="Proteomes" id="UP000663880"/>
    </source>
</evidence>
<feature type="region of interest" description="Disordered" evidence="1">
    <location>
        <begin position="1"/>
        <end position="24"/>
    </location>
</feature>
<gene>
    <name evidence="2" type="ORF">PMACD_LOCUS10489</name>
</gene>
<comment type="caution">
    <text evidence="2">The sequence shown here is derived from an EMBL/GenBank/DDBJ whole genome shotgun (WGS) entry which is preliminary data.</text>
</comment>
<reference evidence="2" key="1">
    <citation type="submission" date="2021-02" db="EMBL/GenBank/DDBJ databases">
        <authorList>
            <person name="Steward A R."/>
        </authorList>
    </citation>
    <scope>NUCLEOTIDE SEQUENCE</scope>
</reference>
<dbReference type="OrthoDB" id="6159213at2759"/>
<protein>
    <submittedName>
        <fullName evidence="2">Uncharacterized protein</fullName>
    </submittedName>
</protein>
<dbReference type="Proteomes" id="UP000663880">
    <property type="component" value="Unassembled WGS sequence"/>
</dbReference>
<evidence type="ECO:0000313" key="2">
    <source>
        <dbReference type="EMBL" id="CAF4891303.1"/>
    </source>
</evidence>
<dbReference type="AlphaFoldDB" id="A0A821UJF7"/>
<dbReference type="EMBL" id="CAJOBZ010000031">
    <property type="protein sequence ID" value="CAF4891303.1"/>
    <property type="molecule type" value="Genomic_DNA"/>
</dbReference>